<keyword evidence="2" id="KW-0808">Transferase</keyword>
<feature type="signal peptide" evidence="1">
    <location>
        <begin position="1"/>
        <end position="20"/>
    </location>
</feature>
<reference evidence="2 3" key="1">
    <citation type="submission" date="2019-04" db="EMBL/GenBank/DDBJ databases">
        <title>genome sequence of strain W3.</title>
        <authorList>
            <person name="Gao J."/>
            <person name="Sun J."/>
        </authorList>
    </citation>
    <scope>NUCLEOTIDE SEQUENCE [LARGE SCALE GENOMIC DNA]</scope>
    <source>
        <strain evidence="2 3">W3</strain>
    </source>
</reference>
<dbReference type="AlphaFoldDB" id="A0A4S8Q206"/>
<name>A0A4S8Q206_9HYPH</name>
<evidence type="ECO:0000313" key="2">
    <source>
        <dbReference type="EMBL" id="THV38000.1"/>
    </source>
</evidence>
<organism evidence="2 3">
    <name type="scientific">Rhizobium rosettiformans W3</name>
    <dbReference type="NCBI Taxonomy" id="538378"/>
    <lineage>
        <taxon>Bacteria</taxon>
        <taxon>Pseudomonadati</taxon>
        <taxon>Pseudomonadota</taxon>
        <taxon>Alphaproteobacteria</taxon>
        <taxon>Hyphomicrobiales</taxon>
        <taxon>Rhizobiaceae</taxon>
        <taxon>Rhizobium/Agrobacterium group</taxon>
        <taxon>Rhizobium</taxon>
    </lineage>
</organism>
<dbReference type="EMBL" id="STGU01000002">
    <property type="protein sequence ID" value="THV38000.1"/>
    <property type="molecule type" value="Genomic_DNA"/>
</dbReference>
<gene>
    <name evidence="2" type="ORF">FAA86_04120</name>
</gene>
<evidence type="ECO:0000256" key="1">
    <source>
        <dbReference type="SAM" id="SignalP"/>
    </source>
</evidence>
<keyword evidence="2" id="KW-0418">Kinase</keyword>
<dbReference type="RefSeq" id="WP_113461983.1">
    <property type="nucleotide sequence ID" value="NZ_STGU01000002.1"/>
</dbReference>
<dbReference type="Proteomes" id="UP000307378">
    <property type="component" value="Unassembled WGS sequence"/>
</dbReference>
<dbReference type="GO" id="GO:0016301">
    <property type="term" value="F:kinase activity"/>
    <property type="evidence" value="ECO:0007669"/>
    <property type="project" value="UniProtKB-KW"/>
</dbReference>
<keyword evidence="1" id="KW-0732">Signal</keyword>
<sequence length="163" mass="17434">MNKFLAATAILLITATTSVAGTFSFPSDDPAASVEIPDDWQPNETDYGVEGNSPDAGTYISFDVAGDEDMDQVMTDVFAFLEENGVVPDPASQHESKDQLNGMPFQTIDWKGTDKDGPVSIGVGIIGLSEEKIAIVTYWASTETEAENMPEVGKILATLKPVN</sequence>
<accession>A0A4S8Q206</accession>
<proteinExistence type="predicted"/>
<evidence type="ECO:0000313" key="3">
    <source>
        <dbReference type="Proteomes" id="UP000307378"/>
    </source>
</evidence>
<comment type="caution">
    <text evidence="2">The sequence shown here is derived from an EMBL/GenBank/DDBJ whole genome shotgun (WGS) entry which is preliminary data.</text>
</comment>
<protein>
    <submittedName>
        <fullName evidence="2">Histidine kinase</fullName>
    </submittedName>
</protein>
<feature type="chain" id="PRO_5020711868" evidence="1">
    <location>
        <begin position="21"/>
        <end position="163"/>
    </location>
</feature>